<evidence type="ECO:0008006" key="4">
    <source>
        <dbReference type="Google" id="ProtNLM"/>
    </source>
</evidence>
<evidence type="ECO:0000313" key="3">
    <source>
        <dbReference type="Proteomes" id="UP000654922"/>
    </source>
</evidence>
<dbReference type="NCBIfam" id="TIGR01509">
    <property type="entry name" value="HAD-SF-IA-v3"/>
    <property type="match status" value="1"/>
</dbReference>
<dbReference type="Proteomes" id="UP000654922">
    <property type="component" value="Unassembled WGS sequence"/>
</dbReference>
<dbReference type="InterPro" id="IPR006439">
    <property type="entry name" value="HAD-SF_hydro_IA"/>
</dbReference>
<organism evidence="2 3">
    <name type="scientific">Aspergillus felis</name>
    <dbReference type="NCBI Taxonomy" id="1287682"/>
    <lineage>
        <taxon>Eukaryota</taxon>
        <taxon>Fungi</taxon>
        <taxon>Dikarya</taxon>
        <taxon>Ascomycota</taxon>
        <taxon>Pezizomycotina</taxon>
        <taxon>Eurotiomycetes</taxon>
        <taxon>Eurotiomycetidae</taxon>
        <taxon>Eurotiales</taxon>
        <taxon>Aspergillaceae</taxon>
        <taxon>Aspergillus</taxon>
        <taxon>Aspergillus subgen. Fumigati</taxon>
    </lineage>
</organism>
<gene>
    <name evidence="2" type="ORF">CNMCM5623_002217</name>
</gene>
<reference evidence="2" key="1">
    <citation type="submission" date="2020-06" db="EMBL/GenBank/DDBJ databases">
        <title>Draft genome sequences of strains closely related to Aspergillus parafelis and Aspergillus hiratsukae.</title>
        <authorList>
            <person name="Dos Santos R.A.C."/>
            <person name="Rivero-Menendez O."/>
            <person name="Steenwyk J.L."/>
            <person name="Mead M.E."/>
            <person name="Goldman G.H."/>
            <person name="Alastruey-Izquierdo A."/>
            <person name="Rokas A."/>
        </authorList>
    </citation>
    <scope>NUCLEOTIDE SEQUENCE</scope>
    <source>
        <strain evidence="2">CNM-CM5623</strain>
    </source>
</reference>
<dbReference type="InterPro" id="IPR021833">
    <property type="entry name" value="DUF3425"/>
</dbReference>
<evidence type="ECO:0000313" key="2">
    <source>
        <dbReference type="EMBL" id="KAF7169557.1"/>
    </source>
</evidence>
<dbReference type="InterPro" id="IPR023198">
    <property type="entry name" value="PGP-like_dom2"/>
</dbReference>
<dbReference type="InterPro" id="IPR036412">
    <property type="entry name" value="HAD-like_sf"/>
</dbReference>
<protein>
    <recommendedName>
        <fullName evidence="4">HAD superfamily hydrolase</fullName>
    </recommendedName>
</protein>
<dbReference type="Pfam" id="PF13419">
    <property type="entry name" value="HAD_2"/>
    <property type="match status" value="1"/>
</dbReference>
<dbReference type="PANTHER" id="PTHR18901:SF42">
    <property type="entry name" value="SUPERFAMILY HYDROLASE, PUTATIVE-RELATED"/>
    <property type="match status" value="1"/>
</dbReference>
<accession>A0A8H6UWL2</accession>
<dbReference type="Gene3D" id="1.10.150.240">
    <property type="entry name" value="Putative phosphatase, domain 2"/>
    <property type="match status" value="1"/>
</dbReference>
<proteinExistence type="predicted"/>
<dbReference type="InterPro" id="IPR023214">
    <property type="entry name" value="HAD_sf"/>
</dbReference>
<dbReference type="SUPFAM" id="SSF56784">
    <property type="entry name" value="HAD-like"/>
    <property type="match status" value="1"/>
</dbReference>
<dbReference type="GO" id="GO:0016791">
    <property type="term" value="F:phosphatase activity"/>
    <property type="evidence" value="ECO:0007669"/>
    <property type="project" value="TreeGrafter"/>
</dbReference>
<sequence>MDPEKNYEDWTGIEDRKQRKKVQNRINQRAHRSRVSEKKAQDPTSGRRPFRVDRWRIAYDKPSQPSDAQQTSTNELAIRTSRRAVRLASESGHSHPRSRLAVVSAESDRSPNVQFPLPADHLLHLIHYNVYRALASNKDVLKHFTRIVIPSDAIDNLQSDRRLCGDPTIIHPLSTGLPGSLFPTRLQMVHPHSNWIDMLPFPQIRDNLIQCEGYVDVVDFLRDLFGDMVNDSLSITSGATESLPASGQMLLQGEDDDMITAGRKGLIVWGEPPDSPHFPPGTVNSDQNWLSSSTMTRIEIETTKFPAIRACIFDLDGLLINSEDKITQSTNRLLEKYGRPVFTPSIRAQLMGVPDSTNSDLFHNWAKLPIPREQFARELREEMHLQFLNCEPLPGAEKLLTNLRRARSASGDQIELALASSTKSHTFELKISRPETTQLLSYFPPERRVLGDDPRVRQGRGKPAPDIYLVALQALNSVANSDGKPILPSECLVFEDSVAGVEAGRRAGMRVVWVPHPDVAVEYQERQKEVLAGRTGMSGIGDDLQLGEIDDGWAECIPSLDHFDYEKYGIVVPS</sequence>
<feature type="region of interest" description="Disordered" evidence="1">
    <location>
        <begin position="1"/>
        <end position="53"/>
    </location>
</feature>
<dbReference type="Gene3D" id="3.40.50.1000">
    <property type="entry name" value="HAD superfamily/HAD-like"/>
    <property type="match status" value="1"/>
</dbReference>
<dbReference type="AlphaFoldDB" id="A0A8H6UWL2"/>
<dbReference type="EMBL" id="JACBAE010001239">
    <property type="protein sequence ID" value="KAF7169557.1"/>
    <property type="molecule type" value="Genomic_DNA"/>
</dbReference>
<dbReference type="OrthoDB" id="40579at2759"/>
<dbReference type="Pfam" id="PF11905">
    <property type="entry name" value="DUF3425"/>
    <property type="match status" value="1"/>
</dbReference>
<dbReference type="InterPro" id="IPR041492">
    <property type="entry name" value="HAD_2"/>
</dbReference>
<dbReference type="PANTHER" id="PTHR18901">
    <property type="entry name" value="2-DEOXYGLUCOSE-6-PHOSPHATE PHOSPHATASE 2"/>
    <property type="match status" value="1"/>
</dbReference>
<name>A0A8H6UWL2_9EURO</name>
<evidence type="ECO:0000256" key="1">
    <source>
        <dbReference type="SAM" id="MobiDB-lite"/>
    </source>
</evidence>
<feature type="compositionally biased region" description="Basic residues" evidence="1">
    <location>
        <begin position="18"/>
        <end position="33"/>
    </location>
</feature>
<dbReference type="SFLD" id="SFLDG01129">
    <property type="entry name" value="C1.5:_HAD__Beta-PGM__Phosphata"/>
    <property type="match status" value="1"/>
</dbReference>
<dbReference type="CDD" id="cd14688">
    <property type="entry name" value="bZIP_YAP"/>
    <property type="match status" value="1"/>
</dbReference>
<dbReference type="SFLD" id="SFLDS00003">
    <property type="entry name" value="Haloacid_Dehalogenase"/>
    <property type="match status" value="1"/>
</dbReference>
<comment type="caution">
    <text evidence="2">The sequence shown here is derived from an EMBL/GenBank/DDBJ whole genome shotgun (WGS) entry which is preliminary data.</text>
</comment>
<feature type="compositionally biased region" description="Basic and acidic residues" evidence="1">
    <location>
        <begin position="1"/>
        <end position="17"/>
    </location>
</feature>